<accession>R4KHN8</accession>
<proteinExistence type="predicted"/>
<keyword evidence="2" id="KW-0812">Transmembrane</keyword>
<dbReference type="Proteomes" id="UP000013520">
    <property type="component" value="Chromosome"/>
</dbReference>
<dbReference type="AlphaFoldDB" id="R4KHN8"/>
<gene>
    <name evidence="3" type="ORF">Desgi_3389</name>
</gene>
<feature type="transmembrane region" description="Helical" evidence="2">
    <location>
        <begin position="17"/>
        <end position="39"/>
    </location>
</feature>
<evidence type="ECO:0000256" key="1">
    <source>
        <dbReference type="SAM" id="Coils"/>
    </source>
</evidence>
<organism evidence="3 4">
    <name type="scientific">Desulfoscipio gibsoniae DSM 7213</name>
    <dbReference type="NCBI Taxonomy" id="767817"/>
    <lineage>
        <taxon>Bacteria</taxon>
        <taxon>Bacillati</taxon>
        <taxon>Bacillota</taxon>
        <taxon>Clostridia</taxon>
        <taxon>Eubacteriales</taxon>
        <taxon>Desulfallaceae</taxon>
        <taxon>Desulfoscipio</taxon>
    </lineage>
</organism>
<dbReference type="eggNOG" id="ENOG5033DRV">
    <property type="taxonomic scope" value="Bacteria"/>
</dbReference>
<evidence type="ECO:0000313" key="4">
    <source>
        <dbReference type="Proteomes" id="UP000013520"/>
    </source>
</evidence>
<keyword evidence="4" id="KW-1185">Reference proteome</keyword>
<protein>
    <submittedName>
        <fullName evidence="3">Uncharacterized protein</fullName>
    </submittedName>
</protein>
<evidence type="ECO:0000313" key="3">
    <source>
        <dbReference type="EMBL" id="AGL02733.1"/>
    </source>
</evidence>
<reference evidence="3 4" key="1">
    <citation type="submission" date="2012-01" db="EMBL/GenBank/DDBJ databases">
        <title>Complete sequence of Desulfotomaculum gibsoniae DSM 7213.</title>
        <authorList>
            <consortium name="US DOE Joint Genome Institute"/>
            <person name="Lucas S."/>
            <person name="Han J."/>
            <person name="Lapidus A."/>
            <person name="Cheng J.-F."/>
            <person name="Goodwin L."/>
            <person name="Pitluck S."/>
            <person name="Peters L."/>
            <person name="Ovchinnikova G."/>
            <person name="Teshima H."/>
            <person name="Detter J.C."/>
            <person name="Han C."/>
            <person name="Tapia R."/>
            <person name="Land M."/>
            <person name="Hauser L."/>
            <person name="Kyrpides N."/>
            <person name="Ivanova N."/>
            <person name="Pagani I."/>
            <person name="Parshina S."/>
            <person name="Plugge C."/>
            <person name="Muyzer G."/>
            <person name="Kuever J."/>
            <person name="Ivanova A."/>
            <person name="Nazina T."/>
            <person name="Klenk H.-P."/>
            <person name="Brambilla E."/>
            <person name="Spring S."/>
            <person name="Stams A.F."/>
            <person name="Woyke T."/>
        </authorList>
    </citation>
    <scope>NUCLEOTIDE SEQUENCE [LARGE SCALE GENOMIC DNA]</scope>
    <source>
        <strain evidence="3 4">DSM 7213</strain>
    </source>
</reference>
<feature type="coiled-coil region" evidence="1">
    <location>
        <begin position="39"/>
        <end position="116"/>
    </location>
</feature>
<keyword evidence="2" id="KW-1133">Transmembrane helix</keyword>
<dbReference type="STRING" id="767817.Desgi_3389"/>
<dbReference type="EMBL" id="CP003273">
    <property type="protein sequence ID" value="AGL02733.1"/>
    <property type="molecule type" value="Genomic_DNA"/>
</dbReference>
<keyword evidence="1" id="KW-0175">Coiled coil</keyword>
<dbReference type="HOGENOM" id="CLU_155109_0_0_9"/>
<evidence type="ECO:0000256" key="2">
    <source>
        <dbReference type="SAM" id="Phobius"/>
    </source>
</evidence>
<dbReference type="RefSeq" id="WP_006523394.1">
    <property type="nucleotide sequence ID" value="NC_021184.1"/>
</dbReference>
<dbReference type="OrthoDB" id="1957479at2"/>
<dbReference type="KEGG" id="dgi:Desgi_3389"/>
<sequence>MEQPTQKKNGNQPLPSIIILVVFWVGLLFGGFWYAGYYIDRAAREIQEANALNVQAIEEQMKSLHNEMNAIKEALDKTDATISSAGTVNEEVNKRITEMDEHLKRLEKSLDILKESSNADY</sequence>
<name>R4KHN8_9FIRM</name>
<keyword evidence="2" id="KW-0472">Membrane</keyword>